<proteinExistence type="predicted"/>
<keyword evidence="2" id="KW-1003">Cell membrane</keyword>
<feature type="domain" description="HAMP" evidence="4">
    <location>
        <begin position="2"/>
        <end position="31"/>
    </location>
</feature>
<dbReference type="Proteomes" id="UP000464658">
    <property type="component" value="Chromosome"/>
</dbReference>
<keyword evidence="3" id="KW-0472">Membrane</keyword>
<dbReference type="InterPro" id="IPR003660">
    <property type="entry name" value="HAMP_dom"/>
</dbReference>
<evidence type="ECO:0000256" key="3">
    <source>
        <dbReference type="ARBA" id="ARBA00023136"/>
    </source>
</evidence>
<reference evidence="5 6" key="1">
    <citation type="submission" date="2019-12" db="EMBL/GenBank/DDBJ databases">
        <title>Full genome sequence of a Bacillus safensis strain isolated from commercially available natto in Indonesia.</title>
        <authorList>
            <person name="Yoshida M."/>
            <person name="Uomi M."/>
            <person name="Waturangi D."/>
            <person name="Ekaputri J.J."/>
            <person name="Setiamarga D.H.E."/>
        </authorList>
    </citation>
    <scope>NUCLEOTIDE SEQUENCE [LARGE SCALE GENOMIC DNA]</scope>
    <source>
        <strain evidence="5 6">IDN1</strain>
    </source>
</reference>
<dbReference type="CDD" id="cd06225">
    <property type="entry name" value="HAMP"/>
    <property type="match status" value="1"/>
</dbReference>
<dbReference type="PROSITE" id="PS50885">
    <property type="entry name" value="HAMP"/>
    <property type="match status" value="1"/>
</dbReference>
<name>A0A5S9M8E2_BACIA</name>
<dbReference type="SUPFAM" id="SSF58104">
    <property type="entry name" value="Methyl-accepting chemotaxis protein (MCP) signaling domain"/>
    <property type="match status" value="1"/>
</dbReference>
<comment type="subcellular location">
    <subcellularLocation>
        <location evidence="1">Cell membrane</location>
    </subcellularLocation>
</comment>
<dbReference type="GO" id="GO:0007165">
    <property type="term" value="P:signal transduction"/>
    <property type="evidence" value="ECO:0007669"/>
    <property type="project" value="InterPro"/>
</dbReference>
<gene>
    <name evidence="5" type="ORF">BsIDN1_20420</name>
</gene>
<organism evidence="5 6">
    <name type="scientific">Bacillus safensis</name>
    <dbReference type="NCBI Taxonomy" id="561879"/>
    <lineage>
        <taxon>Bacteria</taxon>
        <taxon>Bacillati</taxon>
        <taxon>Bacillota</taxon>
        <taxon>Bacilli</taxon>
        <taxon>Bacillales</taxon>
        <taxon>Bacillaceae</taxon>
        <taxon>Bacillus</taxon>
    </lineage>
</organism>
<dbReference type="AlphaFoldDB" id="A0A5S9M8E2"/>
<evidence type="ECO:0000313" key="5">
    <source>
        <dbReference type="EMBL" id="BBP88424.1"/>
    </source>
</evidence>
<dbReference type="GO" id="GO:0005886">
    <property type="term" value="C:plasma membrane"/>
    <property type="evidence" value="ECO:0007669"/>
    <property type="project" value="UniProtKB-SubCell"/>
</dbReference>
<dbReference type="Pfam" id="PF00672">
    <property type="entry name" value="HAMP"/>
    <property type="match status" value="1"/>
</dbReference>
<evidence type="ECO:0000256" key="2">
    <source>
        <dbReference type="ARBA" id="ARBA00022475"/>
    </source>
</evidence>
<dbReference type="Gene3D" id="1.10.287.950">
    <property type="entry name" value="Methyl-accepting chemotaxis protein"/>
    <property type="match status" value="1"/>
</dbReference>
<evidence type="ECO:0000256" key="1">
    <source>
        <dbReference type="ARBA" id="ARBA00004236"/>
    </source>
</evidence>
<evidence type="ECO:0000313" key="6">
    <source>
        <dbReference type="Proteomes" id="UP000464658"/>
    </source>
</evidence>
<dbReference type="EMBL" id="AP021906">
    <property type="protein sequence ID" value="BBP88424.1"/>
    <property type="molecule type" value="Genomic_DNA"/>
</dbReference>
<protein>
    <recommendedName>
        <fullName evidence="4">HAMP domain-containing protein</fullName>
    </recommendedName>
</protein>
<accession>A0A5S9M8E2</accession>
<sequence>MERMDIQRKDEIGGLNESFNQMTDQLISLIKEISNVSSRVETFSIHLNDEKKKMMESANQVYLFRQTKWPMGHKRFQKISSTASA</sequence>
<evidence type="ECO:0000259" key="4">
    <source>
        <dbReference type="PROSITE" id="PS50885"/>
    </source>
</evidence>